<protein>
    <submittedName>
        <fullName evidence="1">Uncharacterized protein</fullName>
    </submittedName>
</protein>
<dbReference type="Gene3D" id="3.60.10.10">
    <property type="entry name" value="Endonuclease/exonuclease/phosphatase"/>
    <property type="match status" value="1"/>
</dbReference>
<accession>A0A6J8DYI3</accession>
<organism evidence="1 2">
    <name type="scientific">Mytilus coruscus</name>
    <name type="common">Sea mussel</name>
    <dbReference type="NCBI Taxonomy" id="42192"/>
    <lineage>
        <taxon>Eukaryota</taxon>
        <taxon>Metazoa</taxon>
        <taxon>Spiralia</taxon>
        <taxon>Lophotrochozoa</taxon>
        <taxon>Mollusca</taxon>
        <taxon>Bivalvia</taxon>
        <taxon>Autobranchia</taxon>
        <taxon>Pteriomorphia</taxon>
        <taxon>Mytilida</taxon>
        <taxon>Mytiloidea</taxon>
        <taxon>Mytilidae</taxon>
        <taxon>Mytilinae</taxon>
        <taxon>Mytilus</taxon>
    </lineage>
</organism>
<evidence type="ECO:0000313" key="1">
    <source>
        <dbReference type="EMBL" id="CAC5413157.1"/>
    </source>
</evidence>
<sequence length="246" mass="28447">MSKVRCSMDKSKNSYGNMLLEMCKNNNLIILNGRVNGDKEGKFTCRQSSVVDYFICTYDFLCFVVNMYVKDFSKLYSDVHSPLILSLNFKDGIEEDGHIAENSVENASEVKRVQKWDVEKKNEFLECIDKEKISDLVAELESVDSNLLSQGKINEVVEKINSIFLNAAENVLGTYNASQGSRTGKNSGKKGNKPWFDKQCWNKRKIYRGAKRNYYSNRSEAKREEMKKTERTVLTRYHMHTFSFEI</sequence>
<gene>
    <name evidence="1" type="ORF">MCOR_46088</name>
</gene>
<reference evidence="1 2" key="1">
    <citation type="submission" date="2020-06" db="EMBL/GenBank/DDBJ databases">
        <authorList>
            <person name="Li R."/>
            <person name="Bekaert M."/>
        </authorList>
    </citation>
    <scope>NUCLEOTIDE SEQUENCE [LARGE SCALE GENOMIC DNA]</scope>
    <source>
        <strain evidence="2">wild</strain>
    </source>
</reference>
<proteinExistence type="predicted"/>
<dbReference type="InterPro" id="IPR036691">
    <property type="entry name" value="Endo/exonu/phosph_ase_sf"/>
</dbReference>
<evidence type="ECO:0000313" key="2">
    <source>
        <dbReference type="Proteomes" id="UP000507470"/>
    </source>
</evidence>
<dbReference type="OrthoDB" id="6082598at2759"/>
<dbReference type="AlphaFoldDB" id="A0A6J8DYI3"/>
<dbReference type="Proteomes" id="UP000507470">
    <property type="component" value="Unassembled WGS sequence"/>
</dbReference>
<name>A0A6J8DYI3_MYTCO</name>
<keyword evidence="2" id="KW-1185">Reference proteome</keyword>
<dbReference type="EMBL" id="CACVKT020008128">
    <property type="protein sequence ID" value="CAC5413157.1"/>
    <property type="molecule type" value="Genomic_DNA"/>
</dbReference>